<organism evidence="3 4">
    <name type="scientific">Brevibacterium linens</name>
    <dbReference type="NCBI Taxonomy" id="1703"/>
    <lineage>
        <taxon>Bacteria</taxon>
        <taxon>Bacillati</taxon>
        <taxon>Actinomycetota</taxon>
        <taxon>Actinomycetes</taxon>
        <taxon>Micrococcales</taxon>
        <taxon>Brevibacteriaceae</taxon>
        <taxon>Brevibacterium</taxon>
    </lineage>
</organism>
<protein>
    <recommendedName>
        <fullName evidence="5">Thioesterase-like superfamily protein</fullName>
    </recommendedName>
</protein>
<dbReference type="RefSeq" id="WP_039212050.1">
    <property type="nucleotide sequence ID" value="NZ_JTJZ01000022.1"/>
</dbReference>
<evidence type="ECO:0000259" key="1">
    <source>
        <dbReference type="Pfam" id="PF13622"/>
    </source>
</evidence>
<accession>A0A0B8ZYA3</accession>
<evidence type="ECO:0008006" key="5">
    <source>
        <dbReference type="Google" id="ProtNLM"/>
    </source>
</evidence>
<sequence>MPEAPNEHLGHDGAAYPDSYYVRLSEDRLVSTLHSQGAWQPGEQHLAPASGIVLAEIERRLPSDKLISRVTFDVLGVIHSGEFTIDVNVVRPGRTIELVEAHMRHGERTSVTARVWRLQASDTEAVAGDEWSPMPPVSEVPEVPFTGRWGGGFIASLEGRQGADAHPGRAQSWVRSPYPLVDGEIDPPTAAFVKFVDTANGLAVREDPKTTFFPNVDLSIHLTRVPGAGWVGFDTKVAFGPTGLGQTTSVLSDVDGPIGTAVQSLTVRRGQGAV</sequence>
<dbReference type="STRING" id="1703.BLSMQ_3583"/>
<dbReference type="Gene3D" id="2.40.160.210">
    <property type="entry name" value="Acyl-CoA thioesterase, double hotdog domain"/>
    <property type="match status" value="1"/>
</dbReference>
<proteinExistence type="predicted"/>
<reference evidence="3 4" key="1">
    <citation type="submission" date="2014-11" db="EMBL/GenBank/DDBJ databases">
        <title>Draft Genome Sequence of Brevibacterium linens AE038-8.</title>
        <authorList>
            <person name="Maizel D."/>
            <person name="Utturkar S.M."/>
            <person name="Brown S.D."/>
            <person name="Ferrero M."/>
            <person name="Rosen B.P."/>
        </authorList>
    </citation>
    <scope>NUCLEOTIDE SEQUENCE [LARGE SCALE GENOMIC DNA]</scope>
    <source>
        <strain evidence="3 4">AE038-8</strain>
    </source>
</reference>
<dbReference type="Pfam" id="PF13622">
    <property type="entry name" value="4HBT_3"/>
    <property type="match status" value="1"/>
</dbReference>
<dbReference type="OrthoDB" id="1413770at2"/>
<evidence type="ECO:0000313" key="4">
    <source>
        <dbReference type="Proteomes" id="UP000031488"/>
    </source>
</evidence>
<dbReference type="InterPro" id="IPR049449">
    <property type="entry name" value="TesB_ACOT8-like_N"/>
</dbReference>
<evidence type="ECO:0000313" key="3">
    <source>
        <dbReference type="EMBL" id="KHS51246.1"/>
    </source>
</evidence>
<dbReference type="PATRIC" id="fig|1703.6.peg.3277"/>
<dbReference type="Pfam" id="PF20789">
    <property type="entry name" value="4HBT_3C"/>
    <property type="match status" value="1"/>
</dbReference>
<dbReference type="InterPro" id="IPR042171">
    <property type="entry name" value="Acyl-CoA_hotdog"/>
</dbReference>
<evidence type="ECO:0000259" key="2">
    <source>
        <dbReference type="Pfam" id="PF20789"/>
    </source>
</evidence>
<feature type="domain" description="Acyl-CoA thioesterase-like C-terminal" evidence="2">
    <location>
        <begin position="139"/>
        <end position="267"/>
    </location>
</feature>
<dbReference type="Proteomes" id="UP000031488">
    <property type="component" value="Unassembled WGS sequence"/>
</dbReference>
<gene>
    <name evidence="3" type="ORF">AE0388_3318</name>
</gene>
<keyword evidence="4" id="KW-1185">Reference proteome</keyword>
<dbReference type="EMBL" id="JTJZ01000022">
    <property type="protein sequence ID" value="KHS51246.1"/>
    <property type="molecule type" value="Genomic_DNA"/>
</dbReference>
<dbReference type="AlphaFoldDB" id="A0A0B8ZYA3"/>
<dbReference type="InterPro" id="IPR049450">
    <property type="entry name" value="ACOT8-like_C"/>
</dbReference>
<feature type="domain" description="Acyl-CoA thioesterase-like N-terminal HotDog" evidence="1">
    <location>
        <begin position="37"/>
        <end position="117"/>
    </location>
</feature>
<name>A0A0B8ZYA3_BRELN</name>
<comment type="caution">
    <text evidence="3">The sequence shown here is derived from an EMBL/GenBank/DDBJ whole genome shotgun (WGS) entry which is preliminary data.</text>
</comment>